<protein>
    <submittedName>
        <fullName evidence="2">Uncharacterized protein</fullName>
    </submittedName>
</protein>
<organism evidence="2 3">
    <name type="scientific">Ancylostoma ceylanicum</name>
    <dbReference type="NCBI Taxonomy" id="53326"/>
    <lineage>
        <taxon>Eukaryota</taxon>
        <taxon>Metazoa</taxon>
        <taxon>Ecdysozoa</taxon>
        <taxon>Nematoda</taxon>
        <taxon>Chromadorea</taxon>
        <taxon>Rhabditida</taxon>
        <taxon>Rhabditina</taxon>
        <taxon>Rhabditomorpha</taxon>
        <taxon>Strongyloidea</taxon>
        <taxon>Ancylostomatidae</taxon>
        <taxon>Ancylostomatinae</taxon>
        <taxon>Ancylostoma</taxon>
    </lineage>
</organism>
<dbReference type="AlphaFoldDB" id="A0A016VYD0"/>
<feature type="region of interest" description="Disordered" evidence="1">
    <location>
        <begin position="73"/>
        <end position="122"/>
    </location>
</feature>
<proteinExistence type="predicted"/>
<gene>
    <name evidence="2" type="primary">Acey_s0003.g1662</name>
    <name evidence="2" type="ORF">Y032_0003g1662</name>
</gene>
<evidence type="ECO:0000313" key="2">
    <source>
        <dbReference type="EMBL" id="EYC32569.1"/>
    </source>
</evidence>
<dbReference type="EMBL" id="JARK01001339">
    <property type="protein sequence ID" value="EYC32569.1"/>
    <property type="molecule type" value="Genomic_DNA"/>
</dbReference>
<sequence>MEVCKTKHEDGIQTLEPLPTNLRHYLLGHPAAPQREISTPPREIIGLLPADNRVTIWHKAISHNKKIIIKEKKRSNNMTESMQRKGFAHLSTTTKQSEQEQEVPNCSLKAFQTPRHPAKNEL</sequence>
<dbReference type="Proteomes" id="UP000024635">
    <property type="component" value="Unassembled WGS sequence"/>
</dbReference>
<name>A0A016VYD0_9BILA</name>
<reference evidence="3" key="1">
    <citation type="journal article" date="2015" name="Nat. Genet.">
        <title>The genome and transcriptome of the zoonotic hookworm Ancylostoma ceylanicum identify infection-specific gene families.</title>
        <authorList>
            <person name="Schwarz E.M."/>
            <person name="Hu Y."/>
            <person name="Antoshechkin I."/>
            <person name="Miller M.M."/>
            <person name="Sternberg P.W."/>
            <person name="Aroian R.V."/>
        </authorList>
    </citation>
    <scope>NUCLEOTIDE SEQUENCE</scope>
    <source>
        <strain evidence="3">HY135</strain>
    </source>
</reference>
<evidence type="ECO:0000313" key="3">
    <source>
        <dbReference type="Proteomes" id="UP000024635"/>
    </source>
</evidence>
<comment type="caution">
    <text evidence="2">The sequence shown here is derived from an EMBL/GenBank/DDBJ whole genome shotgun (WGS) entry which is preliminary data.</text>
</comment>
<accession>A0A016VYD0</accession>
<keyword evidence="3" id="KW-1185">Reference proteome</keyword>
<evidence type="ECO:0000256" key="1">
    <source>
        <dbReference type="SAM" id="MobiDB-lite"/>
    </source>
</evidence>